<dbReference type="AlphaFoldDB" id="A0A7J8DTY6"/>
<evidence type="ECO:0000313" key="2">
    <source>
        <dbReference type="EMBL" id="KAF6426449.1"/>
    </source>
</evidence>
<feature type="compositionally biased region" description="Low complexity" evidence="1">
    <location>
        <begin position="34"/>
        <end position="63"/>
    </location>
</feature>
<feature type="compositionally biased region" description="Basic and acidic residues" evidence="1">
    <location>
        <begin position="1"/>
        <end position="19"/>
    </location>
</feature>
<accession>A0A7J8DTY6</accession>
<comment type="caution">
    <text evidence="2">The sequence shown here is derived from an EMBL/GenBank/DDBJ whole genome shotgun (WGS) entry which is preliminary data.</text>
</comment>
<feature type="region of interest" description="Disordered" evidence="1">
    <location>
        <begin position="1"/>
        <end position="116"/>
    </location>
</feature>
<dbReference type="InParanoid" id="A0A7J8DTY6"/>
<reference evidence="2 3" key="1">
    <citation type="journal article" date="2020" name="Nature">
        <title>Six reference-quality genomes reveal evolution of bat adaptations.</title>
        <authorList>
            <person name="Jebb D."/>
            <person name="Huang Z."/>
            <person name="Pippel M."/>
            <person name="Hughes G.M."/>
            <person name="Lavrichenko K."/>
            <person name="Devanna P."/>
            <person name="Winkler S."/>
            <person name="Jermiin L.S."/>
            <person name="Skirmuntt E.C."/>
            <person name="Katzourakis A."/>
            <person name="Burkitt-Gray L."/>
            <person name="Ray D.A."/>
            <person name="Sullivan K.A.M."/>
            <person name="Roscito J.G."/>
            <person name="Kirilenko B.M."/>
            <person name="Davalos L.M."/>
            <person name="Corthals A.P."/>
            <person name="Power M.L."/>
            <person name="Jones G."/>
            <person name="Ransome R.D."/>
            <person name="Dechmann D.K.N."/>
            <person name="Locatelli A.G."/>
            <person name="Puechmaille S.J."/>
            <person name="Fedrigo O."/>
            <person name="Jarvis E.D."/>
            <person name="Hiller M."/>
            <person name="Vernes S.C."/>
            <person name="Myers E.W."/>
            <person name="Teeling E.C."/>
        </authorList>
    </citation>
    <scope>NUCLEOTIDE SEQUENCE [LARGE SCALE GENOMIC DNA]</scope>
    <source>
        <strain evidence="2">MMolMol1</strain>
        <tissue evidence="2">Muscle</tissue>
    </source>
</reference>
<dbReference type="Proteomes" id="UP000550707">
    <property type="component" value="Unassembled WGS sequence"/>
</dbReference>
<organism evidence="2 3">
    <name type="scientific">Molossus molossus</name>
    <name type="common">Pallas' mastiff bat</name>
    <name type="synonym">Vespertilio molossus</name>
    <dbReference type="NCBI Taxonomy" id="27622"/>
    <lineage>
        <taxon>Eukaryota</taxon>
        <taxon>Metazoa</taxon>
        <taxon>Chordata</taxon>
        <taxon>Craniata</taxon>
        <taxon>Vertebrata</taxon>
        <taxon>Euteleostomi</taxon>
        <taxon>Mammalia</taxon>
        <taxon>Eutheria</taxon>
        <taxon>Laurasiatheria</taxon>
        <taxon>Chiroptera</taxon>
        <taxon>Yangochiroptera</taxon>
        <taxon>Molossidae</taxon>
        <taxon>Molossus</taxon>
    </lineage>
</organism>
<evidence type="ECO:0000256" key="1">
    <source>
        <dbReference type="SAM" id="MobiDB-lite"/>
    </source>
</evidence>
<keyword evidence="3" id="KW-1185">Reference proteome</keyword>
<sequence>MRVEEDSNKVARGWSREYEPGTAREQTLLLDQEAAAATAPPDAPTTKPGATPGSAAPRPRPAHSAPPAPSPPRPAPPRPLSIGSTGLPHVTAPGDGAAQGSATCGAGRRGRLGEGAPASLDVLGFVSSSDPAL</sequence>
<name>A0A7J8DTY6_MOLMO</name>
<proteinExistence type="predicted"/>
<dbReference type="EMBL" id="JACASF010000016">
    <property type="protein sequence ID" value="KAF6426449.1"/>
    <property type="molecule type" value="Genomic_DNA"/>
</dbReference>
<evidence type="ECO:0000313" key="3">
    <source>
        <dbReference type="Proteomes" id="UP000550707"/>
    </source>
</evidence>
<feature type="compositionally biased region" description="Pro residues" evidence="1">
    <location>
        <begin position="64"/>
        <end position="79"/>
    </location>
</feature>
<protein>
    <submittedName>
        <fullName evidence="2">Uncharacterized protein</fullName>
    </submittedName>
</protein>
<gene>
    <name evidence="2" type="ORF">HJG59_009153</name>
</gene>